<evidence type="ECO:0008006" key="4">
    <source>
        <dbReference type="Google" id="ProtNLM"/>
    </source>
</evidence>
<keyword evidence="2" id="KW-0472">Membrane</keyword>
<name>A0AA96WEL3_9CYAN</name>
<dbReference type="RefSeq" id="WP_316435559.1">
    <property type="nucleotide sequence ID" value="NZ_CP053586.1"/>
</dbReference>
<evidence type="ECO:0000256" key="2">
    <source>
        <dbReference type="SAM" id="Phobius"/>
    </source>
</evidence>
<organism evidence="3">
    <name type="scientific">Leptolyngbya sp. NK1-12</name>
    <dbReference type="NCBI Taxonomy" id="2547451"/>
    <lineage>
        <taxon>Bacteria</taxon>
        <taxon>Bacillati</taxon>
        <taxon>Cyanobacteriota</taxon>
        <taxon>Cyanophyceae</taxon>
        <taxon>Leptolyngbyales</taxon>
        <taxon>Leptolyngbyaceae</taxon>
        <taxon>Leptolyngbya group</taxon>
        <taxon>Leptolyngbya</taxon>
    </lineage>
</organism>
<feature type="coiled-coil region" evidence="1">
    <location>
        <begin position="363"/>
        <end position="407"/>
    </location>
</feature>
<evidence type="ECO:0000313" key="3">
    <source>
        <dbReference type="EMBL" id="WNZ23809.1"/>
    </source>
</evidence>
<sequence>MFDSSTGSQMPHNAIEAIPTPAVSNRLKIARGGKFYLGLWLLANALLWTGCLLYIKYKPVSYTSKWAINVPLSAASTSNVTLPGIGQASSWSDSAYKGFSDPRENYRFLIRSDDLLRVAAEQMGMTLAQFGKPKVRILDNSTIMQFEVNGATPELAQRKAETLQKTLETRLAALRQLEVAQQDQNLEIALGSDAQKLATAQQALTDYKARAALRSSDQLRDITSNLEGLRRERAQLVAQLQRDNAQVRQLAANLNLSSQQAADALALQSDQLFQQYLANYSQVSAELTSMSARFLPASPSVDAKQREKDEVQAALLTQARAVLGRPISLSAIERLVLTGGGSSSSASQRADLFQQLISLQTQQQGTQAQAQELDQQITQLEAQIARLSAQEETLNSLERNVKIAEATFSGNKTRLSLNRTDTSISYPPTTLLTPPNLPEDPRIPLSSVAALLGAALGSVFLTTGMVTLWRHNRNPGS</sequence>
<keyword evidence="2" id="KW-0812">Transmembrane</keyword>
<reference evidence="3" key="1">
    <citation type="submission" date="2020-05" db="EMBL/GenBank/DDBJ databases">
        <authorList>
            <person name="Zhu T."/>
            <person name="Keshari N."/>
            <person name="Lu X."/>
        </authorList>
    </citation>
    <scope>NUCLEOTIDE SEQUENCE</scope>
    <source>
        <strain evidence="3">NK1-12</strain>
    </source>
</reference>
<dbReference type="PANTHER" id="PTHR32309:SF31">
    <property type="entry name" value="CAPSULAR EXOPOLYSACCHARIDE FAMILY"/>
    <property type="match status" value="1"/>
</dbReference>
<dbReference type="EMBL" id="CP053586">
    <property type="protein sequence ID" value="WNZ23809.1"/>
    <property type="molecule type" value="Genomic_DNA"/>
</dbReference>
<evidence type="ECO:0000256" key="1">
    <source>
        <dbReference type="SAM" id="Coils"/>
    </source>
</evidence>
<feature type="transmembrane region" description="Helical" evidence="2">
    <location>
        <begin position="35"/>
        <end position="55"/>
    </location>
</feature>
<dbReference type="AlphaFoldDB" id="A0AA96WEL3"/>
<feature type="transmembrane region" description="Helical" evidence="2">
    <location>
        <begin position="448"/>
        <end position="469"/>
    </location>
</feature>
<dbReference type="InterPro" id="IPR050445">
    <property type="entry name" value="Bact_polysacc_biosynth/exp"/>
</dbReference>
<keyword evidence="1" id="KW-0175">Coiled coil</keyword>
<keyword evidence="2" id="KW-1133">Transmembrane helix</keyword>
<feature type="coiled-coil region" evidence="1">
    <location>
        <begin position="219"/>
        <end position="257"/>
    </location>
</feature>
<proteinExistence type="predicted"/>
<accession>A0AA96WEL3</accession>
<gene>
    <name evidence="3" type="ORF">HJG54_13720</name>
</gene>
<protein>
    <recommendedName>
        <fullName evidence="4">Tyrosine kinase G-rich domain-containing protein</fullName>
    </recommendedName>
</protein>
<dbReference type="PANTHER" id="PTHR32309">
    <property type="entry name" value="TYROSINE-PROTEIN KINASE"/>
    <property type="match status" value="1"/>
</dbReference>